<reference evidence="1" key="1">
    <citation type="submission" date="2020-09" db="EMBL/GenBank/DDBJ databases">
        <title>Rhizobia associated with sainfoin plants.</title>
        <authorList>
            <person name="Asharfi S."/>
            <person name="Kuzmanovic N."/>
            <person name="Bunk B."/>
            <person name="Sproeer C."/>
            <person name="Becker M."/>
            <person name="Thuenen T."/>
        </authorList>
    </citation>
    <scope>NUCLEOTIDE SEQUENCE</scope>
    <source>
        <strain evidence="1">OM4</strain>
    </source>
</reference>
<organism evidence="1 2">
    <name type="scientific">Mesorhizobium onobrychidis</name>
    <dbReference type="NCBI Taxonomy" id="2775404"/>
    <lineage>
        <taxon>Bacteria</taxon>
        <taxon>Pseudomonadati</taxon>
        <taxon>Pseudomonadota</taxon>
        <taxon>Alphaproteobacteria</taxon>
        <taxon>Hyphomicrobiales</taxon>
        <taxon>Phyllobacteriaceae</taxon>
        <taxon>Mesorhizobium</taxon>
    </lineage>
</organism>
<name>A0ABY5RA95_9HYPH</name>
<sequence length="102" mass="10950">MVGLAIVFGTRPAEPHEATPTAAAPQGWTYPFSCCSGYDCREVKDAAIIEGARGYEIRLTGELIPMTDPKVKPSPDGRFHHCTRAGAADGKTICLFVPPRGF</sequence>
<evidence type="ECO:0000313" key="2">
    <source>
        <dbReference type="Proteomes" id="UP001058098"/>
    </source>
</evidence>
<accession>A0ABY5RA95</accession>
<gene>
    <name evidence="1" type="ORF">IHQ72_29635</name>
</gene>
<dbReference type="Proteomes" id="UP001058098">
    <property type="component" value="Chromosome"/>
</dbReference>
<evidence type="ECO:0000313" key="1">
    <source>
        <dbReference type="EMBL" id="UVC19182.1"/>
    </source>
</evidence>
<dbReference type="EMBL" id="CP062229">
    <property type="protein sequence ID" value="UVC19182.1"/>
    <property type="molecule type" value="Genomic_DNA"/>
</dbReference>
<proteinExistence type="predicted"/>
<keyword evidence="2" id="KW-1185">Reference proteome</keyword>
<protein>
    <submittedName>
        <fullName evidence="1">Uncharacterized protein</fullName>
    </submittedName>
</protein>